<accession>A0AAU7DJ96</accession>
<protein>
    <submittedName>
        <fullName evidence="5">UpxY family transcription antiterminator</fullName>
    </submittedName>
</protein>
<evidence type="ECO:0000313" key="5">
    <source>
        <dbReference type="EMBL" id="XBH17759.1"/>
    </source>
</evidence>
<dbReference type="InterPro" id="IPR036735">
    <property type="entry name" value="NGN_dom_sf"/>
</dbReference>
<dbReference type="SUPFAM" id="SSF50104">
    <property type="entry name" value="Translation proteins SH3-like domain"/>
    <property type="match status" value="1"/>
</dbReference>
<sequence length="180" mass="19916">MSWFAVYTTCRHEKKIAQHLAQREIEHYLPLYRADRKWRDGSKVTLELPLFPGYIFVRINRSERVSVLSVPGALTVVGGTGGAPAPLSDAAIEALRTGLQQHRIEPHPLLRVGELARIRSGAFAGMIGIVARKKSGFRIVLTLEQIMQSVAVELNEDDVEPLPGECGLAETGHRLSLQEV</sequence>
<evidence type="ECO:0000256" key="2">
    <source>
        <dbReference type="ARBA" id="ARBA00023015"/>
    </source>
</evidence>
<dbReference type="InterPro" id="IPR008991">
    <property type="entry name" value="Translation_prot_SH3-like_sf"/>
</dbReference>
<keyword evidence="2" id="KW-0805">Transcription regulation</keyword>
<keyword evidence="3" id="KW-0804">Transcription</keyword>
<dbReference type="AlphaFoldDB" id="A0AAU7DJ96"/>
<feature type="domain" description="NusG-like N-terminal" evidence="4">
    <location>
        <begin position="1"/>
        <end position="99"/>
    </location>
</feature>
<dbReference type="RefSeq" id="WP_348262984.1">
    <property type="nucleotide sequence ID" value="NZ_CP121196.1"/>
</dbReference>
<dbReference type="InterPro" id="IPR006645">
    <property type="entry name" value="NGN-like_dom"/>
</dbReference>
<evidence type="ECO:0000256" key="1">
    <source>
        <dbReference type="ARBA" id="ARBA00022814"/>
    </source>
</evidence>
<dbReference type="SUPFAM" id="SSF82679">
    <property type="entry name" value="N-utilization substance G protein NusG, N-terminal domain"/>
    <property type="match status" value="1"/>
</dbReference>
<dbReference type="InterPro" id="IPR043425">
    <property type="entry name" value="NusG-like"/>
</dbReference>
<reference evidence="5" key="1">
    <citation type="submission" date="2023-03" db="EMBL/GenBank/DDBJ databases">
        <title>Edaphobacter sp.</title>
        <authorList>
            <person name="Huber K.J."/>
            <person name="Papendorf J."/>
            <person name="Pilke C."/>
            <person name="Bunk B."/>
            <person name="Sproeer C."/>
            <person name="Pester M."/>
        </authorList>
    </citation>
    <scope>NUCLEOTIDE SEQUENCE</scope>
    <source>
        <strain evidence="5">DSM 110680</strain>
    </source>
</reference>
<dbReference type="PANTHER" id="PTHR30265">
    <property type="entry name" value="RHO-INTERACTING TRANSCRIPTION TERMINATION FACTOR NUSG"/>
    <property type="match status" value="1"/>
</dbReference>
<organism evidence="5">
    <name type="scientific">Telmatobacter sp. DSM 110680</name>
    <dbReference type="NCBI Taxonomy" id="3036704"/>
    <lineage>
        <taxon>Bacteria</taxon>
        <taxon>Pseudomonadati</taxon>
        <taxon>Acidobacteriota</taxon>
        <taxon>Terriglobia</taxon>
        <taxon>Terriglobales</taxon>
        <taxon>Acidobacteriaceae</taxon>
        <taxon>Telmatobacter</taxon>
    </lineage>
</organism>
<dbReference type="Pfam" id="PF02357">
    <property type="entry name" value="NusG"/>
    <property type="match status" value="1"/>
</dbReference>
<dbReference type="Gene3D" id="3.30.70.940">
    <property type="entry name" value="NusG, N-terminal domain"/>
    <property type="match status" value="1"/>
</dbReference>
<gene>
    <name evidence="5" type="ORF">P8935_00150</name>
</gene>
<dbReference type="EMBL" id="CP121196">
    <property type="protein sequence ID" value="XBH17759.1"/>
    <property type="molecule type" value="Genomic_DNA"/>
</dbReference>
<dbReference type="GO" id="GO:0031564">
    <property type="term" value="P:transcription antitermination"/>
    <property type="evidence" value="ECO:0007669"/>
    <property type="project" value="UniProtKB-KW"/>
</dbReference>
<evidence type="ECO:0000256" key="3">
    <source>
        <dbReference type="ARBA" id="ARBA00023163"/>
    </source>
</evidence>
<name>A0AAU7DJ96_9BACT</name>
<evidence type="ECO:0000259" key="4">
    <source>
        <dbReference type="SMART" id="SM00738"/>
    </source>
</evidence>
<proteinExistence type="predicted"/>
<dbReference type="GO" id="GO:0006354">
    <property type="term" value="P:DNA-templated transcription elongation"/>
    <property type="evidence" value="ECO:0007669"/>
    <property type="project" value="InterPro"/>
</dbReference>
<keyword evidence="1" id="KW-0889">Transcription antitermination</keyword>
<dbReference type="NCBIfam" id="NF033644">
    <property type="entry name" value="antiterm_UpxY"/>
    <property type="match status" value="1"/>
</dbReference>
<dbReference type="SMART" id="SM00738">
    <property type="entry name" value="NGN"/>
    <property type="match status" value="1"/>
</dbReference>
<dbReference type="PANTHER" id="PTHR30265:SF4">
    <property type="entry name" value="KOW MOTIF FAMILY PROTEIN, EXPRESSED"/>
    <property type="match status" value="1"/>
</dbReference>